<dbReference type="Proteomes" id="UP000440224">
    <property type="component" value="Unassembled WGS sequence"/>
</dbReference>
<keyword evidence="3" id="KW-1185">Reference proteome</keyword>
<dbReference type="OrthoDB" id="5520675at2"/>
<gene>
    <name evidence="2" type="ORF">GF068_21295</name>
</gene>
<organism evidence="2 3">
    <name type="scientific">Polyangium spumosum</name>
    <dbReference type="NCBI Taxonomy" id="889282"/>
    <lineage>
        <taxon>Bacteria</taxon>
        <taxon>Pseudomonadati</taxon>
        <taxon>Myxococcota</taxon>
        <taxon>Polyangia</taxon>
        <taxon>Polyangiales</taxon>
        <taxon>Polyangiaceae</taxon>
        <taxon>Polyangium</taxon>
    </lineage>
</organism>
<feature type="chain" id="PRO_5026917066" evidence="1">
    <location>
        <begin position="20"/>
        <end position="180"/>
    </location>
</feature>
<dbReference type="PROSITE" id="PS51257">
    <property type="entry name" value="PROKAR_LIPOPROTEIN"/>
    <property type="match status" value="1"/>
</dbReference>
<evidence type="ECO:0000313" key="3">
    <source>
        <dbReference type="Proteomes" id="UP000440224"/>
    </source>
</evidence>
<protein>
    <submittedName>
        <fullName evidence="2">Uncharacterized protein</fullName>
    </submittedName>
</protein>
<sequence>MKLASLLRASSALASLALAVVASGVGCSSSDAQTPDKGPGYTTCGDVTCSPGQHCAQPSISICEEGCVSDENCPSGQICETGSAAFRKCIGSTVMPPPVDSLAACKAACDHFQSCGLSAGETAQCRTDCDGLTEDQRKAIANCGDDECSAVPQCLGVECVSSNDCPNDQSCLGYACVGGA</sequence>
<proteinExistence type="predicted"/>
<name>A0A6N7PWH0_9BACT</name>
<accession>A0A6N7PWH0</accession>
<feature type="signal peptide" evidence="1">
    <location>
        <begin position="1"/>
        <end position="19"/>
    </location>
</feature>
<dbReference type="AlphaFoldDB" id="A0A6N7PWH0"/>
<evidence type="ECO:0000256" key="1">
    <source>
        <dbReference type="SAM" id="SignalP"/>
    </source>
</evidence>
<dbReference type="EMBL" id="WJIE01000006">
    <property type="protein sequence ID" value="MRG94434.1"/>
    <property type="molecule type" value="Genomic_DNA"/>
</dbReference>
<dbReference type="RefSeq" id="WP_153821290.1">
    <property type="nucleotide sequence ID" value="NZ_WJIE01000006.1"/>
</dbReference>
<comment type="caution">
    <text evidence="2">The sequence shown here is derived from an EMBL/GenBank/DDBJ whole genome shotgun (WGS) entry which is preliminary data.</text>
</comment>
<keyword evidence="1" id="KW-0732">Signal</keyword>
<evidence type="ECO:0000313" key="2">
    <source>
        <dbReference type="EMBL" id="MRG94434.1"/>
    </source>
</evidence>
<reference evidence="2 3" key="1">
    <citation type="submission" date="2019-10" db="EMBL/GenBank/DDBJ databases">
        <title>A soil myxobacterium in the family Polyangiaceae.</title>
        <authorList>
            <person name="Li Y."/>
            <person name="Wang J."/>
        </authorList>
    </citation>
    <scope>NUCLEOTIDE SEQUENCE [LARGE SCALE GENOMIC DNA]</scope>
    <source>
        <strain evidence="2 3">DSM 14734</strain>
    </source>
</reference>